<dbReference type="Proteomes" id="UP001287356">
    <property type="component" value="Unassembled WGS sequence"/>
</dbReference>
<evidence type="ECO:0000256" key="1">
    <source>
        <dbReference type="ARBA" id="ARBA00000405"/>
    </source>
</evidence>
<dbReference type="InterPro" id="IPR009939">
    <property type="entry name" value="Chitosanase_fungal"/>
</dbReference>
<dbReference type="AlphaFoldDB" id="A0AAE0TYV9"/>
<evidence type="ECO:0000256" key="10">
    <source>
        <dbReference type="RuleBase" id="RU361208"/>
    </source>
</evidence>
<accession>A0AAE0TYV9</accession>
<comment type="similarity">
    <text evidence="3 10">Belongs to the glycosyl hydrolase 75 family.</text>
</comment>
<proteinExistence type="inferred from homology"/>
<feature type="chain" id="PRO_5041782089" description="Endo-chitosanase" evidence="10">
    <location>
        <begin position="26"/>
        <end position="308"/>
    </location>
</feature>
<dbReference type="PANTHER" id="PTHR42061:SF6">
    <property type="entry name" value="ENDO-CHITOSANASE"/>
    <property type="match status" value="1"/>
</dbReference>
<evidence type="ECO:0000256" key="6">
    <source>
        <dbReference type="ARBA" id="ARBA00022801"/>
    </source>
</evidence>
<evidence type="ECO:0000313" key="12">
    <source>
        <dbReference type="Proteomes" id="UP001287356"/>
    </source>
</evidence>
<sequence length="308" mass="31872">MPSAQWLGRFVAVLYLGFLFAQVAARDVPPNVRKFYNDLKNGTAGCSKKLATGFRSSDSSSNFYIKGSGSAFANMDVDCDGAPGGSADDGRCGKSSDTQSITAFQWLVKGYGKGIGDFNARVHPYVVFGNSGEKKGWKKFDPQQYGIEPLSVMAVVCGKKLIFGVWGDVNGDDGDHALVGEASISLATACFGKGINGNSGHDKEDVLYIAFTGARAVPGANGADWAAKNYAEFQKNIEELGNSLVAKIGGTNSGDGNSSGGKGGGGNNGGKNCEWPGHCAGSACKSHDDCSGSLACINLLYSPVGGGK</sequence>
<comment type="catalytic activity">
    <reaction evidence="1 10">
        <text>Endohydrolysis of beta-(1-&gt;4)-linkages between D-glucosamine residues in a partly acetylated chitosan.</text>
        <dbReference type="EC" id="3.2.1.132"/>
    </reaction>
</comment>
<comment type="subcellular location">
    <subcellularLocation>
        <location evidence="2 10">Secreted</location>
    </subcellularLocation>
</comment>
<dbReference type="PANTHER" id="PTHR42061">
    <property type="entry name" value="ENDO-CHITOSANASE"/>
    <property type="match status" value="1"/>
</dbReference>
<keyword evidence="9 10" id="KW-0624">Polysaccharide degradation</keyword>
<feature type="signal peptide" evidence="10">
    <location>
        <begin position="1"/>
        <end position="25"/>
    </location>
</feature>
<protein>
    <recommendedName>
        <fullName evidence="10">Endo-chitosanase</fullName>
        <ecNumber evidence="10">3.2.1.132</ecNumber>
    </recommendedName>
</protein>
<comment type="function">
    <text evidence="10">Chitosanase catalyzing the endo-type cleavage of chitosan, the deacylated form of chitin. Chitosanase may be crucial in the degradation of the deacetylated portion of chitin in the fungal cell wall.</text>
</comment>
<dbReference type="GO" id="GO:0000272">
    <property type="term" value="P:polysaccharide catabolic process"/>
    <property type="evidence" value="ECO:0007669"/>
    <property type="project" value="UniProtKB-KW"/>
</dbReference>
<evidence type="ECO:0000256" key="9">
    <source>
        <dbReference type="ARBA" id="ARBA00023326"/>
    </source>
</evidence>
<reference evidence="11" key="2">
    <citation type="submission" date="2023-06" db="EMBL/GenBank/DDBJ databases">
        <authorList>
            <consortium name="Lawrence Berkeley National Laboratory"/>
            <person name="Haridas S."/>
            <person name="Hensen N."/>
            <person name="Bonometti L."/>
            <person name="Westerberg I."/>
            <person name="Brannstrom I.O."/>
            <person name="Guillou S."/>
            <person name="Cros-Aarteil S."/>
            <person name="Calhoun S."/>
            <person name="Kuo A."/>
            <person name="Mondo S."/>
            <person name="Pangilinan J."/>
            <person name="Riley R."/>
            <person name="Labutti K."/>
            <person name="Andreopoulos B."/>
            <person name="Lipzen A."/>
            <person name="Chen C."/>
            <person name="Yanf M."/>
            <person name="Daum C."/>
            <person name="Ng V."/>
            <person name="Clum A."/>
            <person name="Steindorff A."/>
            <person name="Ohm R."/>
            <person name="Martin F."/>
            <person name="Silar P."/>
            <person name="Natvig D."/>
            <person name="Lalanne C."/>
            <person name="Gautier V."/>
            <person name="Ament-Velasquez S.L."/>
            <person name="Kruys A."/>
            <person name="Hutchinson M.I."/>
            <person name="Powell A.J."/>
            <person name="Barry K."/>
            <person name="Miller A.N."/>
            <person name="Grigoriev I.V."/>
            <person name="Debuchy R."/>
            <person name="Gladieux P."/>
            <person name="Thoren M.H."/>
            <person name="Johannesson H."/>
        </authorList>
    </citation>
    <scope>NUCLEOTIDE SEQUENCE</scope>
    <source>
        <strain evidence="11">CBS 958.72</strain>
    </source>
</reference>
<name>A0AAE0TYV9_9PEZI</name>
<evidence type="ECO:0000313" key="11">
    <source>
        <dbReference type="EMBL" id="KAK3384713.1"/>
    </source>
</evidence>
<evidence type="ECO:0000256" key="4">
    <source>
        <dbReference type="ARBA" id="ARBA00022525"/>
    </source>
</evidence>
<keyword evidence="5 10" id="KW-0732">Signal</keyword>
<evidence type="ECO:0000256" key="3">
    <source>
        <dbReference type="ARBA" id="ARBA00007799"/>
    </source>
</evidence>
<keyword evidence="7" id="KW-0119">Carbohydrate metabolism</keyword>
<dbReference type="GO" id="GO:0016977">
    <property type="term" value="F:chitosanase activity"/>
    <property type="evidence" value="ECO:0007669"/>
    <property type="project" value="UniProtKB-EC"/>
</dbReference>
<evidence type="ECO:0000256" key="8">
    <source>
        <dbReference type="ARBA" id="ARBA00023295"/>
    </source>
</evidence>
<keyword evidence="8 10" id="KW-0326">Glycosidase</keyword>
<keyword evidence="12" id="KW-1185">Reference proteome</keyword>
<evidence type="ECO:0000256" key="5">
    <source>
        <dbReference type="ARBA" id="ARBA00022729"/>
    </source>
</evidence>
<dbReference type="EC" id="3.2.1.132" evidence="10"/>
<evidence type="ECO:0000256" key="2">
    <source>
        <dbReference type="ARBA" id="ARBA00004613"/>
    </source>
</evidence>
<evidence type="ECO:0000256" key="7">
    <source>
        <dbReference type="ARBA" id="ARBA00023277"/>
    </source>
</evidence>
<dbReference type="Pfam" id="PF07335">
    <property type="entry name" value="Glyco_hydro_75"/>
    <property type="match status" value="1"/>
</dbReference>
<reference evidence="11" key="1">
    <citation type="journal article" date="2023" name="Mol. Phylogenet. Evol.">
        <title>Genome-scale phylogeny and comparative genomics of the fungal order Sordariales.</title>
        <authorList>
            <person name="Hensen N."/>
            <person name="Bonometti L."/>
            <person name="Westerberg I."/>
            <person name="Brannstrom I.O."/>
            <person name="Guillou S."/>
            <person name="Cros-Aarteil S."/>
            <person name="Calhoun S."/>
            <person name="Haridas S."/>
            <person name="Kuo A."/>
            <person name="Mondo S."/>
            <person name="Pangilinan J."/>
            <person name="Riley R."/>
            <person name="LaButti K."/>
            <person name="Andreopoulos B."/>
            <person name="Lipzen A."/>
            <person name="Chen C."/>
            <person name="Yan M."/>
            <person name="Daum C."/>
            <person name="Ng V."/>
            <person name="Clum A."/>
            <person name="Steindorff A."/>
            <person name="Ohm R.A."/>
            <person name="Martin F."/>
            <person name="Silar P."/>
            <person name="Natvig D.O."/>
            <person name="Lalanne C."/>
            <person name="Gautier V."/>
            <person name="Ament-Velasquez S.L."/>
            <person name="Kruys A."/>
            <person name="Hutchinson M.I."/>
            <person name="Powell A.J."/>
            <person name="Barry K."/>
            <person name="Miller A.N."/>
            <person name="Grigoriev I.V."/>
            <person name="Debuchy R."/>
            <person name="Gladieux P."/>
            <person name="Hiltunen Thoren M."/>
            <person name="Johannesson H."/>
        </authorList>
    </citation>
    <scope>NUCLEOTIDE SEQUENCE</scope>
    <source>
        <strain evidence="11">CBS 958.72</strain>
    </source>
</reference>
<organism evidence="11 12">
    <name type="scientific">Lasiosphaeria ovina</name>
    <dbReference type="NCBI Taxonomy" id="92902"/>
    <lineage>
        <taxon>Eukaryota</taxon>
        <taxon>Fungi</taxon>
        <taxon>Dikarya</taxon>
        <taxon>Ascomycota</taxon>
        <taxon>Pezizomycotina</taxon>
        <taxon>Sordariomycetes</taxon>
        <taxon>Sordariomycetidae</taxon>
        <taxon>Sordariales</taxon>
        <taxon>Lasiosphaeriaceae</taxon>
        <taxon>Lasiosphaeria</taxon>
    </lineage>
</organism>
<comment type="caution">
    <text evidence="11">The sequence shown here is derived from an EMBL/GenBank/DDBJ whole genome shotgun (WGS) entry which is preliminary data.</text>
</comment>
<dbReference type="EMBL" id="JAULSN010000001">
    <property type="protein sequence ID" value="KAK3384713.1"/>
    <property type="molecule type" value="Genomic_DNA"/>
</dbReference>
<keyword evidence="4" id="KW-0964">Secreted</keyword>
<gene>
    <name evidence="11" type="ORF">B0T24DRAFT_690043</name>
</gene>
<dbReference type="GO" id="GO:0005576">
    <property type="term" value="C:extracellular region"/>
    <property type="evidence" value="ECO:0007669"/>
    <property type="project" value="UniProtKB-SubCell"/>
</dbReference>
<keyword evidence="6 10" id="KW-0378">Hydrolase</keyword>